<dbReference type="PROSITE" id="PS51192">
    <property type="entry name" value="HELICASE_ATP_BIND_1"/>
    <property type="match status" value="1"/>
</dbReference>
<dbReference type="GO" id="GO:0005829">
    <property type="term" value="C:cytosol"/>
    <property type="evidence" value="ECO:0007669"/>
    <property type="project" value="TreeGrafter"/>
</dbReference>
<protein>
    <recommendedName>
        <fullName evidence="5">Helicase</fullName>
    </recommendedName>
</protein>
<dbReference type="SMART" id="SM00487">
    <property type="entry name" value="DEXDc"/>
    <property type="match status" value="1"/>
</dbReference>
<dbReference type="AlphaFoldDB" id="A3PAA2"/>
<dbReference type="PANTHER" id="PTHR47396:SF1">
    <property type="entry name" value="ATP-DEPENDENT HELICASE IRC3-RELATED"/>
    <property type="match status" value="1"/>
</dbReference>
<dbReference type="InterPro" id="IPR006935">
    <property type="entry name" value="Helicase/UvrB_N"/>
</dbReference>
<dbReference type="InterPro" id="IPR027417">
    <property type="entry name" value="P-loop_NTPase"/>
</dbReference>
<dbReference type="OrthoDB" id="9758243at2"/>
<accession>A3PAA2</accession>
<gene>
    <name evidence="3" type="ordered locus">P9301_00541</name>
</gene>
<reference evidence="3 4" key="1">
    <citation type="journal article" date="2007" name="PLoS Genet.">
        <title>Patterns and implications of gene gain and loss in the evolution of Prochlorococcus.</title>
        <authorList>
            <person name="Kettler G.C."/>
            <person name="Martiny A.C."/>
            <person name="Huang K."/>
            <person name="Zucker J."/>
            <person name="Coleman M.L."/>
            <person name="Rodrigue S."/>
            <person name="Chen F."/>
            <person name="Lapidus A."/>
            <person name="Ferriera S."/>
            <person name="Johnson J."/>
            <person name="Steglich C."/>
            <person name="Church G.M."/>
            <person name="Richardson P."/>
            <person name="Chisholm S.W."/>
        </authorList>
    </citation>
    <scope>NUCLEOTIDE SEQUENCE [LARGE SCALE GENOMIC DNA]</scope>
    <source>
        <strain evidence="3 4">MIT 9301</strain>
    </source>
</reference>
<organism evidence="3 4">
    <name type="scientific">Prochlorococcus marinus (strain MIT 9301)</name>
    <dbReference type="NCBI Taxonomy" id="167546"/>
    <lineage>
        <taxon>Bacteria</taxon>
        <taxon>Bacillati</taxon>
        <taxon>Cyanobacteriota</taxon>
        <taxon>Cyanophyceae</taxon>
        <taxon>Synechococcales</taxon>
        <taxon>Prochlorococcaceae</taxon>
        <taxon>Prochlorococcus</taxon>
    </lineage>
</organism>
<evidence type="ECO:0000259" key="2">
    <source>
        <dbReference type="PROSITE" id="PS51194"/>
    </source>
</evidence>
<sequence>MATFDEFFSSLDLDEEGNIKHNKTEKGRPFEQIFVKWFLLNDPIWSSIVDQFLKTDKKDLGVDLIFKDKEGNKWAVQSKGYSPQTSITKESIDSFISASPTTKFHRRLLIASTNRIGSNAEITLKENKVIKFLLKDFRKANIKFPSSIKNLSSGKKKDPFTPKLHQRKAINDVLNKIDNISRGQIIMACGTGKTLTSLWIKEELKLKQTLVLLPSLNLLSQTLSSWRNNAKFNFDWLCVCSDHTVHKKNNGEDEWINDPSELGIPVTSNVEEIQNFLLKEKSKVLFSTYQSSLLVVEAQKNINIPNFDMVFADEAHKCAGKVSSEFSAVLDEAKIRTSKRLFFTATPKVLTNQIKKQATKSEIEVASMDDEKLFGEVIHTFKFSDAIEQKILSDYELIVVGVDDQMVTEQIKNRDFIKTSEENILDAETLALQIALAKGIKQNNLSRIINFHTRISGAKLFKDTFKKVINLIPEKDKPIGKISCDYVEGKMSTEDRNSKIQDLENLENGEIKILGNARCLSEGVDVPSLDGITFVDPKSSEIDIVQAVGRVLRKGNNKKGTILIPVYLKDLNNVDNEVLAGRFSDVWRVIRALKCHDDVLKESIDNLRISFGKRRVRREGYKGIQKVHFDLPVANLSKEFVDSINVLLVKNTSESWYEIYGKLLEFKEKHGNTLVHRNEPDIGRWVEIQRRLYKKNKLAKEKIDLLDQIGFSWDASDKTWNKRIDEFKELRKIYGGTQNIPSYGKGSKYYQLYKWFGTIRKRFENKRLTKEKIQQLKDLDFVFDTKRKKDEEWLQVYKKYLDFKRKNKKEPTDSTDKILSEWRSTQIKRNKKKGGITQWRLNLLEEANFTWSKEDIWLNKLKNTEKYIEKFGSLKNAKQKNEQVRGWIQYQKIAYKNGKLSKEKLDLLNKLDSEWSKFQDY</sequence>
<dbReference type="SMART" id="SM00490">
    <property type="entry name" value="HELICc"/>
    <property type="match status" value="1"/>
</dbReference>
<dbReference type="InterPro" id="IPR039442">
    <property type="entry name" value="Mrr-like_dom"/>
</dbReference>
<dbReference type="RefSeq" id="WP_011862082.1">
    <property type="nucleotide sequence ID" value="NC_009091.1"/>
</dbReference>
<dbReference type="EMBL" id="CP000576">
    <property type="protein sequence ID" value="ABO16677.1"/>
    <property type="molecule type" value="Genomic_DNA"/>
</dbReference>
<dbReference type="InterPro" id="IPR050742">
    <property type="entry name" value="Helicase_Restrict-Modif_Enz"/>
</dbReference>
<dbReference type="CDD" id="cd18785">
    <property type="entry name" value="SF2_C"/>
    <property type="match status" value="1"/>
</dbReference>
<dbReference type="GO" id="GO:0016787">
    <property type="term" value="F:hydrolase activity"/>
    <property type="evidence" value="ECO:0007669"/>
    <property type="project" value="InterPro"/>
</dbReference>
<dbReference type="GO" id="GO:0003677">
    <property type="term" value="F:DNA binding"/>
    <property type="evidence" value="ECO:0007669"/>
    <property type="project" value="InterPro"/>
</dbReference>
<dbReference type="Proteomes" id="UP000001430">
    <property type="component" value="Chromosome"/>
</dbReference>
<dbReference type="Pfam" id="PF13156">
    <property type="entry name" value="Mrr_cat_2"/>
    <property type="match status" value="1"/>
</dbReference>
<dbReference type="STRING" id="167546.P9301_00541"/>
<evidence type="ECO:0000313" key="4">
    <source>
        <dbReference type="Proteomes" id="UP000001430"/>
    </source>
</evidence>
<dbReference type="Gene3D" id="3.40.50.300">
    <property type="entry name" value="P-loop containing nucleotide triphosphate hydrolases"/>
    <property type="match status" value="2"/>
</dbReference>
<dbReference type="eggNOG" id="COG1061">
    <property type="taxonomic scope" value="Bacteria"/>
</dbReference>
<dbReference type="Pfam" id="PF00271">
    <property type="entry name" value="Helicase_C"/>
    <property type="match status" value="1"/>
</dbReference>
<dbReference type="Pfam" id="PF03457">
    <property type="entry name" value="HA"/>
    <property type="match status" value="2"/>
</dbReference>
<feature type="domain" description="Helicase C-terminal" evidence="2">
    <location>
        <begin position="439"/>
        <end position="615"/>
    </location>
</feature>
<evidence type="ECO:0008006" key="5">
    <source>
        <dbReference type="Google" id="ProtNLM"/>
    </source>
</evidence>
<dbReference type="InterPro" id="IPR001650">
    <property type="entry name" value="Helicase_C-like"/>
</dbReference>
<dbReference type="SUPFAM" id="SSF52540">
    <property type="entry name" value="P-loop containing nucleoside triphosphate hydrolases"/>
    <property type="match status" value="1"/>
</dbReference>
<dbReference type="PANTHER" id="PTHR47396">
    <property type="entry name" value="TYPE I RESTRICTION ENZYME ECOKI R PROTEIN"/>
    <property type="match status" value="1"/>
</dbReference>
<dbReference type="KEGG" id="pmg:P9301_00541"/>
<dbReference type="GO" id="GO:0005524">
    <property type="term" value="F:ATP binding"/>
    <property type="evidence" value="ECO:0007669"/>
    <property type="project" value="InterPro"/>
</dbReference>
<dbReference type="InterPro" id="IPR005114">
    <property type="entry name" value="Helicase_assoc"/>
</dbReference>
<dbReference type="PROSITE" id="PS51194">
    <property type="entry name" value="HELICASE_CTER"/>
    <property type="match status" value="1"/>
</dbReference>
<dbReference type="Gene3D" id="6.10.140.530">
    <property type="match status" value="3"/>
</dbReference>
<dbReference type="eggNOG" id="COG4889">
    <property type="taxonomic scope" value="Bacteria"/>
</dbReference>
<keyword evidence="4" id="KW-1185">Reference proteome</keyword>
<dbReference type="HOGENOM" id="CLU_009677_0_0_3"/>
<proteinExistence type="predicted"/>
<evidence type="ECO:0000313" key="3">
    <source>
        <dbReference type="EMBL" id="ABO16677.1"/>
    </source>
</evidence>
<dbReference type="Pfam" id="PF04851">
    <property type="entry name" value="ResIII"/>
    <property type="match status" value="1"/>
</dbReference>
<dbReference type="InterPro" id="IPR014001">
    <property type="entry name" value="Helicase_ATP-bd"/>
</dbReference>
<feature type="domain" description="Helicase ATP-binding" evidence="1">
    <location>
        <begin position="174"/>
        <end position="365"/>
    </location>
</feature>
<evidence type="ECO:0000259" key="1">
    <source>
        <dbReference type="PROSITE" id="PS51192"/>
    </source>
</evidence>
<name>A3PAA2_PROM0</name>